<comment type="caution">
    <text evidence="1">The sequence shown here is derived from an EMBL/GenBank/DDBJ whole genome shotgun (WGS) entry which is preliminary data.</text>
</comment>
<organism evidence="1 2">
    <name type="scientific">Elysia marginata</name>
    <dbReference type="NCBI Taxonomy" id="1093978"/>
    <lineage>
        <taxon>Eukaryota</taxon>
        <taxon>Metazoa</taxon>
        <taxon>Spiralia</taxon>
        <taxon>Lophotrochozoa</taxon>
        <taxon>Mollusca</taxon>
        <taxon>Gastropoda</taxon>
        <taxon>Heterobranchia</taxon>
        <taxon>Euthyneura</taxon>
        <taxon>Panpulmonata</taxon>
        <taxon>Sacoglossa</taxon>
        <taxon>Placobranchoidea</taxon>
        <taxon>Plakobranchidae</taxon>
        <taxon>Elysia</taxon>
    </lineage>
</organism>
<dbReference type="Proteomes" id="UP000762676">
    <property type="component" value="Unassembled WGS sequence"/>
</dbReference>
<proteinExistence type="predicted"/>
<protein>
    <submittedName>
        <fullName evidence="1">Craniofacial development protein 2-like</fullName>
    </submittedName>
</protein>
<dbReference type="EMBL" id="BMAT01002771">
    <property type="protein sequence ID" value="GFS13512.1"/>
    <property type="molecule type" value="Genomic_DNA"/>
</dbReference>
<evidence type="ECO:0000313" key="2">
    <source>
        <dbReference type="Proteomes" id="UP000762676"/>
    </source>
</evidence>
<reference evidence="1 2" key="1">
    <citation type="journal article" date="2021" name="Elife">
        <title>Chloroplast acquisition without the gene transfer in kleptoplastic sea slugs, Plakobranchus ocellatus.</title>
        <authorList>
            <person name="Maeda T."/>
            <person name="Takahashi S."/>
            <person name="Yoshida T."/>
            <person name="Shimamura S."/>
            <person name="Takaki Y."/>
            <person name="Nagai Y."/>
            <person name="Toyoda A."/>
            <person name="Suzuki Y."/>
            <person name="Arimoto A."/>
            <person name="Ishii H."/>
            <person name="Satoh N."/>
            <person name="Nishiyama T."/>
            <person name="Hasebe M."/>
            <person name="Maruyama T."/>
            <person name="Minagawa J."/>
            <person name="Obokata J."/>
            <person name="Shigenobu S."/>
        </authorList>
    </citation>
    <scope>NUCLEOTIDE SEQUENCE [LARGE SCALE GENOMIC DNA]</scope>
</reference>
<keyword evidence="2" id="KW-1185">Reference proteome</keyword>
<evidence type="ECO:0000313" key="1">
    <source>
        <dbReference type="EMBL" id="GFS13512.1"/>
    </source>
</evidence>
<name>A0AAV4IXK4_9GAST</name>
<dbReference type="AlphaFoldDB" id="A0AAV4IXK4"/>
<gene>
    <name evidence="1" type="ORF">ElyMa_001398400</name>
</gene>
<sequence length="116" mass="13635">MSPWNCGRNQIHFIIAPKRFRNAFLSSKSMPGADCSSDHVPVVCFMRIYVIKLKKLEKPKQTPKFHHDALKQDVELKWKFNVAIENKFAVLDKLGEVEQKWEQMRKSLKECAKEFI</sequence>
<accession>A0AAV4IXK4</accession>